<dbReference type="SUPFAM" id="SSF56112">
    <property type="entry name" value="Protein kinase-like (PK-like)"/>
    <property type="match status" value="1"/>
</dbReference>
<dbReference type="SMART" id="SM00220">
    <property type="entry name" value="S_TKc"/>
    <property type="match status" value="1"/>
</dbReference>
<dbReference type="InterPro" id="IPR000961">
    <property type="entry name" value="AGC-kinase_C"/>
</dbReference>
<dbReference type="InterPro" id="IPR045270">
    <property type="entry name" value="STKc_AGC"/>
</dbReference>
<dbReference type="AlphaFoldDB" id="A0A7S3LKL5"/>
<evidence type="ECO:0000259" key="13">
    <source>
        <dbReference type="PROSITE" id="PS50011"/>
    </source>
</evidence>
<gene>
    <name evidence="15" type="ORF">ASTO00021_LOCUS3266</name>
</gene>
<evidence type="ECO:0000256" key="12">
    <source>
        <dbReference type="SAM" id="MobiDB-lite"/>
    </source>
</evidence>
<keyword evidence="6" id="KW-0418">Kinase</keyword>
<evidence type="ECO:0000256" key="11">
    <source>
        <dbReference type="RuleBase" id="RU000304"/>
    </source>
</evidence>
<keyword evidence="2 11" id="KW-0723">Serine/threonine-protein kinase</keyword>
<evidence type="ECO:0000256" key="3">
    <source>
        <dbReference type="ARBA" id="ARBA00022553"/>
    </source>
</evidence>
<protein>
    <recommendedName>
        <fullName evidence="1">non-specific serine/threonine protein kinase</fullName>
        <ecNumber evidence="1">2.7.11.1</ecNumber>
    </recommendedName>
</protein>
<dbReference type="FunFam" id="3.30.200.20:FF:000048">
    <property type="entry name" value="Non-specific serine/threonine protein kinase"/>
    <property type="match status" value="1"/>
</dbReference>
<dbReference type="GO" id="GO:0005524">
    <property type="term" value="F:ATP binding"/>
    <property type="evidence" value="ECO:0007669"/>
    <property type="project" value="UniProtKB-UniRule"/>
</dbReference>
<feature type="compositionally biased region" description="Low complexity" evidence="12">
    <location>
        <begin position="23"/>
        <end position="38"/>
    </location>
</feature>
<dbReference type="Pfam" id="PF00069">
    <property type="entry name" value="Pkinase"/>
    <property type="match status" value="1"/>
</dbReference>
<dbReference type="PROSITE" id="PS00108">
    <property type="entry name" value="PROTEIN_KINASE_ST"/>
    <property type="match status" value="1"/>
</dbReference>
<dbReference type="InterPro" id="IPR017892">
    <property type="entry name" value="Pkinase_C"/>
</dbReference>
<evidence type="ECO:0000256" key="9">
    <source>
        <dbReference type="ARBA" id="ARBA00048679"/>
    </source>
</evidence>
<dbReference type="EMBL" id="HBIN01004618">
    <property type="protein sequence ID" value="CAE0432948.1"/>
    <property type="molecule type" value="Transcribed_RNA"/>
</dbReference>
<dbReference type="PROSITE" id="PS00107">
    <property type="entry name" value="PROTEIN_KINASE_ATP"/>
    <property type="match status" value="1"/>
</dbReference>
<evidence type="ECO:0000256" key="6">
    <source>
        <dbReference type="ARBA" id="ARBA00022777"/>
    </source>
</evidence>
<dbReference type="SMART" id="SM00133">
    <property type="entry name" value="S_TK_X"/>
    <property type="match status" value="1"/>
</dbReference>
<organism evidence="15">
    <name type="scientific">Aplanochytrium stocchinoi</name>
    <dbReference type="NCBI Taxonomy" id="215587"/>
    <lineage>
        <taxon>Eukaryota</taxon>
        <taxon>Sar</taxon>
        <taxon>Stramenopiles</taxon>
        <taxon>Bigyra</taxon>
        <taxon>Labyrinthulomycetes</taxon>
        <taxon>Thraustochytrida</taxon>
        <taxon>Thraustochytriidae</taxon>
        <taxon>Aplanochytrium</taxon>
    </lineage>
</organism>
<evidence type="ECO:0000256" key="5">
    <source>
        <dbReference type="ARBA" id="ARBA00022741"/>
    </source>
</evidence>
<comment type="catalytic activity">
    <reaction evidence="8">
        <text>L-threonyl-[protein] + ATP = O-phospho-L-threonyl-[protein] + ADP + H(+)</text>
        <dbReference type="Rhea" id="RHEA:46608"/>
        <dbReference type="Rhea" id="RHEA-COMP:11060"/>
        <dbReference type="Rhea" id="RHEA-COMP:11605"/>
        <dbReference type="ChEBI" id="CHEBI:15378"/>
        <dbReference type="ChEBI" id="CHEBI:30013"/>
        <dbReference type="ChEBI" id="CHEBI:30616"/>
        <dbReference type="ChEBI" id="CHEBI:61977"/>
        <dbReference type="ChEBI" id="CHEBI:456216"/>
        <dbReference type="EC" id="2.7.11.1"/>
    </reaction>
</comment>
<feature type="binding site" evidence="10">
    <location>
        <position position="158"/>
    </location>
    <ligand>
        <name>ATP</name>
        <dbReference type="ChEBI" id="CHEBI:30616"/>
    </ligand>
</feature>
<keyword evidence="7 10" id="KW-0067">ATP-binding</keyword>
<dbReference type="Gene3D" id="1.10.510.10">
    <property type="entry name" value="Transferase(Phosphotransferase) domain 1"/>
    <property type="match status" value="1"/>
</dbReference>
<comment type="similarity">
    <text evidence="11">Belongs to the protein kinase superfamily.</text>
</comment>
<dbReference type="EC" id="2.7.11.1" evidence="1"/>
<dbReference type="InterPro" id="IPR011009">
    <property type="entry name" value="Kinase-like_dom_sf"/>
</dbReference>
<keyword evidence="3" id="KW-0597">Phosphoprotein</keyword>
<dbReference type="InterPro" id="IPR008271">
    <property type="entry name" value="Ser/Thr_kinase_AS"/>
</dbReference>
<feature type="domain" description="Protein kinase" evidence="13">
    <location>
        <begin position="129"/>
        <end position="383"/>
    </location>
</feature>
<feature type="region of interest" description="Disordered" evidence="12">
    <location>
        <begin position="471"/>
        <end position="498"/>
    </location>
</feature>
<keyword evidence="5 10" id="KW-0547">Nucleotide-binding</keyword>
<feature type="compositionally biased region" description="Low complexity" evidence="12">
    <location>
        <begin position="57"/>
        <end position="93"/>
    </location>
</feature>
<name>A0A7S3LKL5_9STRA</name>
<dbReference type="PROSITE" id="PS50011">
    <property type="entry name" value="PROTEIN_KINASE_DOM"/>
    <property type="match status" value="1"/>
</dbReference>
<proteinExistence type="inferred from homology"/>
<evidence type="ECO:0000256" key="4">
    <source>
        <dbReference type="ARBA" id="ARBA00022679"/>
    </source>
</evidence>
<dbReference type="CDD" id="cd05123">
    <property type="entry name" value="STKc_AGC"/>
    <property type="match status" value="1"/>
</dbReference>
<evidence type="ECO:0000313" key="15">
    <source>
        <dbReference type="EMBL" id="CAE0432948.1"/>
    </source>
</evidence>
<evidence type="ECO:0000259" key="14">
    <source>
        <dbReference type="PROSITE" id="PS51285"/>
    </source>
</evidence>
<dbReference type="InterPro" id="IPR017441">
    <property type="entry name" value="Protein_kinase_ATP_BS"/>
</dbReference>
<feature type="domain" description="AGC-kinase C-terminal" evidence="14">
    <location>
        <begin position="384"/>
        <end position="457"/>
    </location>
</feature>
<evidence type="ECO:0000256" key="2">
    <source>
        <dbReference type="ARBA" id="ARBA00022527"/>
    </source>
</evidence>
<dbReference type="Gene3D" id="3.30.200.20">
    <property type="entry name" value="Phosphorylase Kinase, domain 1"/>
    <property type="match status" value="1"/>
</dbReference>
<sequence length="498" mass="55734">MGNEASRSKRFSRPFKKQEGKKSSSSKGSADGTTGSKSMKQRLSGSFKSKSKPPAAPTSTKSPTKNSSNSNGDKNDSNALSSEGNSTSNSNNIGNGGVNNGNGNAPRKISLQSQVAENSMKNKMNLADFVLIRTVGKGSFGKVIQVKKKDTGRVYAMKVLKKEQVVKRKQFEHTMAERRILEEIDHPFIVSLRFAFQTTQKLYMIFDFFNGGELFHYLSKYGKFGEERSRLYAAEIALGLEHIHSMNIIYRDLKPENLLLDADGHIRITDFGLSKENVIDDTVKSFCGTPEYLAPEVLKRMKYGKAVDWWSLGTLLYEMISGLPPFYDRNRDRMYKKILSAELRFPAIMNPEARSICRGMLQRDPLQRLGYYGAQEIKNHPFFAILNWDDVYYKRVSPPFKPVVTSEDDTRNVDKSFTSIPAAVTPTPNDGGQLSAALEKEFTDFTYTATNVIDGQRYSVSWDPQEELEASFGSKETGVGTNDAGEQQGHMKIPETVL</sequence>
<evidence type="ECO:0000256" key="7">
    <source>
        <dbReference type="ARBA" id="ARBA00022840"/>
    </source>
</evidence>
<dbReference type="Pfam" id="PF00433">
    <property type="entry name" value="Pkinase_C"/>
    <property type="match status" value="1"/>
</dbReference>
<evidence type="ECO:0000256" key="10">
    <source>
        <dbReference type="PROSITE-ProRule" id="PRU10141"/>
    </source>
</evidence>
<feature type="region of interest" description="Disordered" evidence="12">
    <location>
        <begin position="1"/>
        <end position="107"/>
    </location>
</feature>
<accession>A0A7S3LKL5</accession>
<dbReference type="PANTHER" id="PTHR24351">
    <property type="entry name" value="RIBOSOMAL PROTEIN S6 KINASE"/>
    <property type="match status" value="1"/>
</dbReference>
<keyword evidence="4" id="KW-0808">Transferase</keyword>
<dbReference type="FunFam" id="1.10.510.10:FF:000008">
    <property type="entry name" value="Non-specific serine/threonine protein kinase"/>
    <property type="match status" value="1"/>
</dbReference>
<evidence type="ECO:0000256" key="8">
    <source>
        <dbReference type="ARBA" id="ARBA00047899"/>
    </source>
</evidence>
<comment type="catalytic activity">
    <reaction evidence="9">
        <text>L-seryl-[protein] + ATP = O-phospho-L-seryl-[protein] + ADP + H(+)</text>
        <dbReference type="Rhea" id="RHEA:17989"/>
        <dbReference type="Rhea" id="RHEA-COMP:9863"/>
        <dbReference type="Rhea" id="RHEA-COMP:11604"/>
        <dbReference type="ChEBI" id="CHEBI:15378"/>
        <dbReference type="ChEBI" id="CHEBI:29999"/>
        <dbReference type="ChEBI" id="CHEBI:30616"/>
        <dbReference type="ChEBI" id="CHEBI:83421"/>
        <dbReference type="ChEBI" id="CHEBI:456216"/>
        <dbReference type="EC" id="2.7.11.1"/>
    </reaction>
</comment>
<evidence type="ECO:0000256" key="1">
    <source>
        <dbReference type="ARBA" id="ARBA00012513"/>
    </source>
</evidence>
<dbReference type="PROSITE" id="PS51285">
    <property type="entry name" value="AGC_KINASE_CTER"/>
    <property type="match status" value="1"/>
</dbReference>
<dbReference type="GO" id="GO:0004674">
    <property type="term" value="F:protein serine/threonine kinase activity"/>
    <property type="evidence" value="ECO:0007669"/>
    <property type="project" value="UniProtKB-KW"/>
</dbReference>
<dbReference type="InterPro" id="IPR000719">
    <property type="entry name" value="Prot_kinase_dom"/>
</dbReference>
<reference evidence="15" key="1">
    <citation type="submission" date="2021-01" db="EMBL/GenBank/DDBJ databases">
        <authorList>
            <person name="Corre E."/>
            <person name="Pelletier E."/>
            <person name="Niang G."/>
            <person name="Scheremetjew M."/>
            <person name="Finn R."/>
            <person name="Kale V."/>
            <person name="Holt S."/>
            <person name="Cochrane G."/>
            <person name="Meng A."/>
            <person name="Brown T."/>
            <person name="Cohen L."/>
        </authorList>
    </citation>
    <scope>NUCLEOTIDE SEQUENCE</scope>
    <source>
        <strain evidence="15">GSBS06</strain>
    </source>
</reference>